<evidence type="ECO:0000256" key="1">
    <source>
        <dbReference type="ARBA" id="ARBA00006243"/>
    </source>
</evidence>
<dbReference type="SUPFAM" id="SSF55326">
    <property type="entry name" value="PurM N-terminal domain-like"/>
    <property type="match status" value="1"/>
</dbReference>
<evidence type="ECO:0000259" key="3">
    <source>
        <dbReference type="Pfam" id="PF00586"/>
    </source>
</evidence>
<accession>A0AA86MVK4</accession>
<dbReference type="CDD" id="cd02197">
    <property type="entry name" value="HypE"/>
    <property type="match status" value="1"/>
</dbReference>
<dbReference type="PANTHER" id="PTHR30303">
    <property type="entry name" value="HYDROGENASE ISOENZYMES FORMATION PROTEIN HYPE"/>
    <property type="match status" value="1"/>
</dbReference>
<comment type="similarity">
    <text evidence="1">Belongs to the HypE family.</text>
</comment>
<dbReference type="PIRSF" id="PIRSF005644">
    <property type="entry name" value="Hdrgns_mtr_HypE"/>
    <property type="match status" value="1"/>
</dbReference>
<name>A0AA86MVK4_9BACT</name>
<reference evidence="5" key="1">
    <citation type="submission" date="2022-10" db="EMBL/GenBank/DDBJ databases">
        <authorList>
            <person name="Koch H."/>
        </authorList>
    </citation>
    <scope>NUCLEOTIDE SEQUENCE</scope>
    <source>
        <strain evidence="5">DNF</strain>
    </source>
</reference>
<gene>
    <name evidence="5" type="ORF">DNFV4_00242</name>
</gene>
<organism evidence="5 6">
    <name type="scientific">Nitrospira tepida</name>
    <dbReference type="NCBI Taxonomy" id="2973512"/>
    <lineage>
        <taxon>Bacteria</taxon>
        <taxon>Pseudomonadati</taxon>
        <taxon>Nitrospirota</taxon>
        <taxon>Nitrospiria</taxon>
        <taxon>Nitrospirales</taxon>
        <taxon>Nitrospiraceae</taxon>
        <taxon>Nitrospira</taxon>
    </lineage>
</organism>
<keyword evidence="6" id="KW-1185">Reference proteome</keyword>
<proteinExistence type="inferred from homology"/>
<dbReference type="KEGG" id="nti:DNFV4_00242"/>
<dbReference type="SUPFAM" id="SSF56042">
    <property type="entry name" value="PurM C-terminal domain-like"/>
    <property type="match status" value="1"/>
</dbReference>
<dbReference type="Pfam" id="PF02769">
    <property type="entry name" value="AIRS_C"/>
    <property type="match status" value="1"/>
</dbReference>
<evidence type="ECO:0000259" key="4">
    <source>
        <dbReference type="Pfam" id="PF02769"/>
    </source>
</evidence>
<dbReference type="InterPro" id="IPR036676">
    <property type="entry name" value="PurM-like_C_sf"/>
</dbReference>
<evidence type="ECO:0000313" key="6">
    <source>
        <dbReference type="Proteomes" id="UP001179121"/>
    </source>
</evidence>
<feature type="domain" description="PurM-like C-terminal" evidence="4">
    <location>
        <begin position="202"/>
        <end position="353"/>
    </location>
</feature>
<dbReference type="Pfam" id="PF00586">
    <property type="entry name" value="AIRS"/>
    <property type="match status" value="1"/>
</dbReference>
<dbReference type="GO" id="GO:0051604">
    <property type="term" value="P:protein maturation"/>
    <property type="evidence" value="ECO:0007669"/>
    <property type="project" value="TreeGrafter"/>
</dbReference>
<dbReference type="Proteomes" id="UP001179121">
    <property type="component" value="Chromosome"/>
</dbReference>
<evidence type="ECO:0000313" key="5">
    <source>
        <dbReference type="EMBL" id="CAI4029823.1"/>
    </source>
</evidence>
<dbReference type="NCBIfam" id="TIGR02124">
    <property type="entry name" value="hypE"/>
    <property type="match status" value="1"/>
</dbReference>
<dbReference type="InterPro" id="IPR016188">
    <property type="entry name" value="PurM-like_N"/>
</dbReference>
<dbReference type="Gene3D" id="3.30.1330.10">
    <property type="entry name" value="PurM-like, N-terminal domain"/>
    <property type="match status" value="1"/>
</dbReference>
<feature type="region of interest" description="Disordered" evidence="2">
    <location>
        <begin position="1"/>
        <end position="21"/>
    </location>
</feature>
<protein>
    <submittedName>
        <fullName evidence="5">Hydrogenase maturation protein, carbamoyl dehydratase</fullName>
    </submittedName>
</protein>
<dbReference type="InterPro" id="IPR036921">
    <property type="entry name" value="PurM-like_N_sf"/>
</dbReference>
<dbReference type="AlphaFoldDB" id="A0AA86MVK4"/>
<evidence type="ECO:0000256" key="2">
    <source>
        <dbReference type="SAM" id="MobiDB-lite"/>
    </source>
</evidence>
<sequence>MMPARNDGQTMNHAALEQNPSEPLRTAWSNQWLERMRDQRISMAHGSGGKAMRELIEHLFVEAFRNPLLAALEDQAVVPLDDLRRQGGRLAFTTDSYVVNPLFFPGGSIGDLAVHGTINDLAMSGAKPLFLSCGMILEEGLQIDLLRQVVQRMGEAASHAGVSIVTGDTKVVERGAADKLFINTAGIGIIPHGVWIAATRARPGDAILINGPIGDHGIAILTARNELALECPVESDTRPLHDLVQAMLDVCPDIHCLRDATRGGLATVLNEFAQASAAAIHLNESAIPVRESVRGACEILGLDPLYLANEGKLVAVVPQAHAEATLEAMNRHPAGQDSAIIGEVTETPAGAVVMRNAFGGLRVVDLLIGDQLPRIC</sequence>
<dbReference type="PANTHER" id="PTHR30303:SF0">
    <property type="entry name" value="CARBAMOYL DEHYDRATASE HYPE"/>
    <property type="match status" value="1"/>
</dbReference>
<dbReference type="EMBL" id="OX365700">
    <property type="protein sequence ID" value="CAI4029823.1"/>
    <property type="molecule type" value="Genomic_DNA"/>
</dbReference>
<dbReference type="Gene3D" id="3.90.650.10">
    <property type="entry name" value="PurM-like C-terminal domain"/>
    <property type="match status" value="1"/>
</dbReference>
<dbReference type="InterPro" id="IPR011854">
    <property type="entry name" value="HypE"/>
</dbReference>
<feature type="domain" description="PurM-like N-terminal" evidence="3">
    <location>
        <begin position="73"/>
        <end position="190"/>
    </location>
</feature>
<dbReference type="InterPro" id="IPR010918">
    <property type="entry name" value="PurM-like_C_dom"/>
</dbReference>